<organism evidence="9 10">
    <name type="scientific">Aquicella lusitana</name>
    <dbReference type="NCBI Taxonomy" id="254246"/>
    <lineage>
        <taxon>Bacteria</taxon>
        <taxon>Pseudomonadati</taxon>
        <taxon>Pseudomonadota</taxon>
        <taxon>Gammaproteobacteria</taxon>
        <taxon>Legionellales</taxon>
        <taxon>Coxiellaceae</taxon>
        <taxon>Aquicella</taxon>
    </lineage>
</organism>
<dbReference type="InterPro" id="IPR045175">
    <property type="entry name" value="M28_fam"/>
</dbReference>
<protein>
    <submittedName>
        <fullName evidence="9">Leucyl aminopeptidase</fullName>
    </submittedName>
</protein>
<reference evidence="9 10" key="1">
    <citation type="submission" date="2018-07" db="EMBL/GenBank/DDBJ databases">
        <title>Genomic Encyclopedia of Type Strains, Phase IV (KMG-IV): sequencing the most valuable type-strain genomes for metagenomic binning, comparative biology and taxonomic classification.</title>
        <authorList>
            <person name="Goeker M."/>
        </authorList>
    </citation>
    <scope>NUCLEOTIDE SEQUENCE [LARGE SCALE GENOMIC DNA]</scope>
    <source>
        <strain evidence="9 10">DSM 16500</strain>
    </source>
</reference>
<keyword evidence="1 9" id="KW-0031">Aminopeptidase</keyword>
<name>A0A370G5X3_9COXI</name>
<dbReference type="PANTHER" id="PTHR12147">
    <property type="entry name" value="METALLOPEPTIDASE M28 FAMILY MEMBER"/>
    <property type="match status" value="1"/>
</dbReference>
<dbReference type="GO" id="GO:0046872">
    <property type="term" value="F:metal ion binding"/>
    <property type="evidence" value="ECO:0007669"/>
    <property type="project" value="UniProtKB-KW"/>
</dbReference>
<evidence type="ECO:0000313" key="10">
    <source>
        <dbReference type="Proteomes" id="UP000254720"/>
    </source>
</evidence>
<evidence type="ECO:0000256" key="4">
    <source>
        <dbReference type="ARBA" id="ARBA00022729"/>
    </source>
</evidence>
<dbReference type="AlphaFoldDB" id="A0A370G5X3"/>
<feature type="domain" description="Peptidase M28" evidence="8">
    <location>
        <begin position="205"/>
        <end position="399"/>
    </location>
</feature>
<keyword evidence="4 7" id="KW-0732">Signal</keyword>
<dbReference type="PANTHER" id="PTHR12147:SF56">
    <property type="entry name" value="AMINOPEPTIDASE YDR415C-RELATED"/>
    <property type="match status" value="1"/>
</dbReference>
<evidence type="ECO:0000256" key="7">
    <source>
        <dbReference type="SAM" id="SignalP"/>
    </source>
</evidence>
<evidence type="ECO:0000259" key="8">
    <source>
        <dbReference type="Pfam" id="PF04389"/>
    </source>
</evidence>
<dbReference type="Pfam" id="PF04389">
    <property type="entry name" value="Peptidase_M28"/>
    <property type="match status" value="1"/>
</dbReference>
<dbReference type="GO" id="GO:0006508">
    <property type="term" value="P:proteolysis"/>
    <property type="evidence" value="ECO:0007669"/>
    <property type="project" value="UniProtKB-KW"/>
</dbReference>
<feature type="chain" id="PRO_5017035487" evidence="7">
    <location>
        <begin position="26"/>
        <end position="408"/>
    </location>
</feature>
<evidence type="ECO:0000256" key="3">
    <source>
        <dbReference type="ARBA" id="ARBA00022723"/>
    </source>
</evidence>
<keyword evidence="3" id="KW-0479">Metal-binding</keyword>
<dbReference type="InterPro" id="IPR007484">
    <property type="entry name" value="Peptidase_M28"/>
</dbReference>
<evidence type="ECO:0000313" key="9">
    <source>
        <dbReference type="EMBL" id="RDI39212.1"/>
    </source>
</evidence>
<proteinExistence type="predicted"/>
<keyword evidence="5" id="KW-0378">Hydrolase</keyword>
<keyword evidence="10" id="KW-1185">Reference proteome</keyword>
<evidence type="ECO:0000256" key="2">
    <source>
        <dbReference type="ARBA" id="ARBA00022670"/>
    </source>
</evidence>
<sequence>MLKKHNKLISFSLSLLAAASFATHAQPPTHQRIVVAPQCLIKNFSADYKLLASTTHLVLIETGEAGINQLIAEKHQQKTACGGFMDVTQDWMTTRAKARLDDNGAKSFLEGYEMPAQTSLAKKHSAYAIQYKDQVNQLLKGLNPESMWSQLTTLTTFPNRMATSDNGKNASDWIKNQVESMARETGHDDVTVYTVSTGNYKQPSVVAKLGNSNIPGIVIGGHMDTLSFSSNRQPGADDDGSGTVTVLETARILLSSGMHFKKPIYLIWYAAEEQGLIGSQYVVADFKKKNIPVEAVMQVDMTGYSKDKTMWLINDYVNQDLTAYLETLIKTYVNQPVQYTRCGYACSDHATWHKNGFAASMPFESSFGDDNPDVHSSKDTMDKLSLQHMTDYAKLAVAFAVELAEPIA</sequence>
<comment type="caution">
    <text evidence="9">The sequence shown here is derived from an EMBL/GenBank/DDBJ whole genome shotgun (WGS) entry which is preliminary data.</text>
</comment>
<dbReference type="GO" id="GO:0004177">
    <property type="term" value="F:aminopeptidase activity"/>
    <property type="evidence" value="ECO:0007669"/>
    <property type="project" value="UniProtKB-KW"/>
</dbReference>
<keyword evidence="2" id="KW-0645">Protease</keyword>
<gene>
    <name evidence="9" type="ORF">C8D86_12717</name>
</gene>
<dbReference type="Proteomes" id="UP000254720">
    <property type="component" value="Unassembled WGS sequence"/>
</dbReference>
<accession>A0A370G5X3</accession>
<keyword evidence="6" id="KW-0862">Zinc</keyword>
<evidence type="ECO:0000256" key="6">
    <source>
        <dbReference type="ARBA" id="ARBA00022833"/>
    </source>
</evidence>
<dbReference type="SUPFAM" id="SSF53187">
    <property type="entry name" value="Zn-dependent exopeptidases"/>
    <property type="match status" value="1"/>
</dbReference>
<dbReference type="RefSeq" id="WP_114835230.1">
    <property type="nucleotide sequence ID" value="NZ_LR699114.1"/>
</dbReference>
<feature type="signal peptide" evidence="7">
    <location>
        <begin position="1"/>
        <end position="25"/>
    </location>
</feature>
<dbReference type="GO" id="GO:0008235">
    <property type="term" value="F:metalloexopeptidase activity"/>
    <property type="evidence" value="ECO:0007669"/>
    <property type="project" value="InterPro"/>
</dbReference>
<dbReference type="EMBL" id="QQAX01000027">
    <property type="protein sequence ID" value="RDI39212.1"/>
    <property type="molecule type" value="Genomic_DNA"/>
</dbReference>
<dbReference type="Gene3D" id="3.40.630.10">
    <property type="entry name" value="Zn peptidases"/>
    <property type="match status" value="1"/>
</dbReference>
<evidence type="ECO:0000256" key="5">
    <source>
        <dbReference type="ARBA" id="ARBA00022801"/>
    </source>
</evidence>
<evidence type="ECO:0000256" key="1">
    <source>
        <dbReference type="ARBA" id="ARBA00022438"/>
    </source>
</evidence>
<dbReference type="OrthoDB" id="9789219at2"/>